<proteinExistence type="predicted"/>
<dbReference type="PANTHER" id="PTHR44103:SF1">
    <property type="entry name" value="PROPROTEIN CONVERTASE P"/>
    <property type="match status" value="1"/>
</dbReference>
<dbReference type="Pfam" id="PF12256">
    <property type="entry name" value="TcdB_toxin_midN"/>
    <property type="match status" value="1"/>
</dbReference>
<organism evidence="3 4">
    <name type="scientific">Methylobacillus rhizosphaerae</name>
    <dbReference type="NCBI Taxonomy" id="551994"/>
    <lineage>
        <taxon>Bacteria</taxon>
        <taxon>Pseudomonadati</taxon>
        <taxon>Pseudomonadota</taxon>
        <taxon>Betaproteobacteria</taxon>
        <taxon>Nitrosomonadales</taxon>
        <taxon>Methylophilaceae</taxon>
        <taxon>Methylobacillus</taxon>
    </lineage>
</organism>
<gene>
    <name evidence="3" type="ORF">SAMN05192560_1941</name>
</gene>
<accession>A0A239AJN0</accession>
<protein>
    <submittedName>
        <fullName evidence="3">Repeat domain-containing protein</fullName>
    </submittedName>
</protein>
<feature type="region of interest" description="Disordered" evidence="1">
    <location>
        <begin position="1"/>
        <end position="24"/>
    </location>
</feature>
<dbReference type="Proteomes" id="UP000198305">
    <property type="component" value="Unassembled WGS sequence"/>
</dbReference>
<dbReference type="EMBL" id="FZOA01000007">
    <property type="protein sequence ID" value="SNR95188.1"/>
    <property type="molecule type" value="Genomic_DNA"/>
</dbReference>
<keyword evidence="4" id="KW-1185">Reference proteome</keyword>
<evidence type="ECO:0000256" key="1">
    <source>
        <dbReference type="SAM" id="MobiDB-lite"/>
    </source>
</evidence>
<dbReference type="OrthoDB" id="5445630at2"/>
<dbReference type="Gene3D" id="2.130.10.130">
    <property type="entry name" value="Integrin alpha, N-terminal"/>
    <property type="match status" value="2"/>
</dbReference>
<dbReference type="AlphaFoldDB" id="A0A239AJN0"/>
<evidence type="ECO:0000313" key="3">
    <source>
        <dbReference type="EMBL" id="SNR95188.1"/>
    </source>
</evidence>
<evidence type="ECO:0000259" key="2">
    <source>
        <dbReference type="Pfam" id="PF12256"/>
    </source>
</evidence>
<name>A0A239AJN0_9PROT</name>
<dbReference type="InterPro" id="IPR028994">
    <property type="entry name" value="Integrin_alpha_N"/>
</dbReference>
<dbReference type="InterPro" id="IPR022045">
    <property type="entry name" value="TcdB_toxin_mid/N"/>
</dbReference>
<feature type="domain" description="Insecticide toxin TcdB middle/N-terminal" evidence="2">
    <location>
        <begin position="403"/>
        <end position="527"/>
    </location>
</feature>
<feature type="compositionally biased region" description="Polar residues" evidence="1">
    <location>
        <begin position="7"/>
        <end position="24"/>
    </location>
</feature>
<dbReference type="PANTHER" id="PTHR44103">
    <property type="entry name" value="PROPROTEIN CONVERTASE P"/>
    <property type="match status" value="1"/>
</dbReference>
<evidence type="ECO:0000313" key="4">
    <source>
        <dbReference type="Proteomes" id="UP000198305"/>
    </source>
</evidence>
<sequence length="559" mass="60351">MDGQRLIATTDSYNPTTKRYTTTPSYGANGTEYRTESANFTRIISYGTAGNGPAWFKVWTKGGQIIEYGNTTNAAIEAQGTSTIRTWGVNKISDTTGNYITVTYTKDSANGNAYISRIDYTGNANTNPALAPYASVRFSYETRPDTMTAYHAGSLLKTTKRLTNIKTYHGTSVVKDYRLAYELSQVTQRSRLKTVTECDGAGTCLQSKSFSYLPELGSTVGDIKTIATNLYGAFDKASTRVRNVDMNGDGLADVLIGPDSNGKWYVLRNTGSALVDAGAWASNKYANFASASDRIRNVDMNGDGLPDVLIGPDSNGKWYVLRNTGSALVDEGAWVTTGYGIWDGHSDRIRNVDMNGDGLPDVLIGPGSNGTWYVLRNTGSALVDEGIWVTNKYANFASASDRIYNVDMNGDGLSDVLIGPSGSGEWYLLSNVASSLPFLSKVSEPGSEIVVSYNSLVGNNVYTKDSGTNRAVYPAQDIQDALYVVSGVSMSSGVGSLIKTSYQYGGLKGHLLGRGSLGFRWMKETGESSGITVNRPYYSRQSPAPRNNAFHTLLAIGHY</sequence>
<dbReference type="SUPFAM" id="SSF69318">
    <property type="entry name" value="Integrin alpha N-terminal domain"/>
    <property type="match status" value="1"/>
</dbReference>
<reference evidence="4" key="1">
    <citation type="submission" date="2017-06" db="EMBL/GenBank/DDBJ databases">
        <authorList>
            <person name="Varghese N."/>
            <person name="Submissions S."/>
        </authorList>
    </citation>
    <scope>NUCLEOTIDE SEQUENCE [LARGE SCALE GENOMIC DNA]</scope>
    <source>
        <strain evidence="4">Ca-68</strain>
    </source>
</reference>